<dbReference type="RefSeq" id="WP_039758853.1">
    <property type="nucleotide sequence ID" value="NZ_CABVIG010000009.1"/>
</dbReference>
<sequence length="297" mass="31953">MTEFSCKVPTNKEAGSVSNVPGYAMPANIHLFVAVDEIGKDGFLVRKIYSSPDNPHLVAKNLPEFQMKHEVWPEKYGMRPVAPNSNATVAEHVFSSRKYPSSYLSTSSEFPGGSPRFDGKVVYIDIEKAKAAGAKLVTTEEILKSLEDYKKVAPKNSARIDQIASWVRDIDKEVLVKAEKVPANAIFTPRSYQVTNTLMKGARVVRVFAIGFTAYDLKLATEESIKQKSVKPISVEVVKQAGGWGGAMAGARIGFVAGAAVGIETGPGAFVSGAIGGIIFGTAGYLGATWLADYLQE</sequence>
<reference evidence="1 2" key="1">
    <citation type="submission" date="2014-12" db="EMBL/GenBank/DDBJ databases">
        <title>16Stimator: statistical estimation of ribosomal gene copy numbers from draft genome assemblies.</title>
        <authorList>
            <person name="Perisin M.A."/>
            <person name="Vetter M."/>
            <person name="Gilbert J.A."/>
            <person name="Bergelson J."/>
        </authorList>
    </citation>
    <scope>NUCLEOTIDE SEQUENCE [LARGE SCALE GENOMIC DNA]</scope>
    <source>
        <strain evidence="1 2">MEP34</strain>
    </source>
</reference>
<name>A0AAE2DVQ6_PSEFL</name>
<protein>
    <submittedName>
        <fullName evidence="1">Membrane protein</fullName>
    </submittedName>
</protein>
<evidence type="ECO:0000313" key="1">
    <source>
        <dbReference type="EMBL" id="KIP89987.1"/>
    </source>
</evidence>
<gene>
    <name evidence="1" type="ORF">RU10_22715</name>
</gene>
<organism evidence="1 2">
    <name type="scientific">Pseudomonas fluorescens</name>
    <dbReference type="NCBI Taxonomy" id="294"/>
    <lineage>
        <taxon>Bacteria</taxon>
        <taxon>Pseudomonadati</taxon>
        <taxon>Pseudomonadota</taxon>
        <taxon>Gammaproteobacteria</taxon>
        <taxon>Pseudomonadales</taxon>
        <taxon>Pseudomonadaceae</taxon>
        <taxon>Pseudomonas</taxon>
    </lineage>
</organism>
<dbReference type="Proteomes" id="UP000032086">
    <property type="component" value="Unassembled WGS sequence"/>
</dbReference>
<accession>A0AAE2DVQ6</accession>
<evidence type="ECO:0000313" key="2">
    <source>
        <dbReference type="Proteomes" id="UP000032086"/>
    </source>
</evidence>
<dbReference type="EMBL" id="JXQY01000033">
    <property type="protein sequence ID" value="KIP89987.1"/>
    <property type="molecule type" value="Genomic_DNA"/>
</dbReference>
<dbReference type="AlphaFoldDB" id="A0AAE2DVQ6"/>
<proteinExistence type="predicted"/>
<comment type="caution">
    <text evidence="1">The sequence shown here is derived from an EMBL/GenBank/DDBJ whole genome shotgun (WGS) entry which is preliminary data.</text>
</comment>